<dbReference type="Gramene" id="OPUNC06G20550.1">
    <property type="protein sequence ID" value="OPUNC06G20550.1"/>
    <property type="gene ID" value="OPUNC06G20550"/>
</dbReference>
<dbReference type="AlphaFoldDB" id="A0A0E0LE08"/>
<keyword evidence="2" id="KW-1185">Reference proteome</keyword>
<accession>A0A0E0LE08</accession>
<dbReference type="Proteomes" id="UP000026962">
    <property type="component" value="Chromosome 6"/>
</dbReference>
<reference evidence="1" key="1">
    <citation type="submission" date="2015-04" db="UniProtKB">
        <authorList>
            <consortium name="EnsemblPlants"/>
        </authorList>
    </citation>
    <scope>IDENTIFICATION</scope>
</reference>
<dbReference type="OMA" id="CHWIHAI"/>
<dbReference type="EnsemblPlants" id="OPUNC06G20550.1">
    <property type="protein sequence ID" value="OPUNC06G20550.1"/>
    <property type="gene ID" value="OPUNC06G20550"/>
</dbReference>
<proteinExistence type="predicted"/>
<evidence type="ECO:0000313" key="1">
    <source>
        <dbReference type="EnsemblPlants" id="OPUNC06G20550.1"/>
    </source>
</evidence>
<evidence type="ECO:0000313" key="2">
    <source>
        <dbReference type="Proteomes" id="UP000026962"/>
    </source>
</evidence>
<dbReference type="HOGENOM" id="CLU_2100750_0_0_1"/>
<name>A0A0E0LE08_ORYPU</name>
<organism evidence="1">
    <name type="scientific">Oryza punctata</name>
    <name type="common">Red rice</name>
    <dbReference type="NCBI Taxonomy" id="4537"/>
    <lineage>
        <taxon>Eukaryota</taxon>
        <taxon>Viridiplantae</taxon>
        <taxon>Streptophyta</taxon>
        <taxon>Embryophyta</taxon>
        <taxon>Tracheophyta</taxon>
        <taxon>Spermatophyta</taxon>
        <taxon>Magnoliopsida</taxon>
        <taxon>Liliopsida</taxon>
        <taxon>Poales</taxon>
        <taxon>Poaceae</taxon>
        <taxon>BOP clade</taxon>
        <taxon>Oryzoideae</taxon>
        <taxon>Oryzeae</taxon>
        <taxon>Oryzinae</taxon>
        <taxon>Oryza</taxon>
    </lineage>
</organism>
<protein>
    <submittedName>
        <fullName evidence="1">Uncharacterized protein</fullName>
    </submittedName>
</protein>
<sequence length="135" mass="15280">MAVRAVVWAGNRCISTIAKEWIRLTAIRRRCRRHHHHLLLLPISPLILLSPYCVRSRACVYQFDALLQTELWSVICLSQHPLRTKWQLTHLCSRDFFGAASATCATAWMLINGRAAMLGAGNCRLVLSDVASVPW</sequence>
<reference evidence="1" key="2">
    <citation type="submission" date="2018-05" db="EMBL/GenBank/DDBJ databases">
        <title>OpunRS2 (Oryza punctata Reference Sequence Version 2).</title>
        <authorList>
            <person name="Zhang J."/>
            <person name="Kudrna D."/>
            <person name="Lee S."/>
            <person name="Talag J."/>
            <person name="Welchert J."/>
            <person name="Wing R.A."/>
        </authorList>
    </citation>
    <scope>NUCLEOTIDE SEQUENCE [LARGE SCALE GENOMIC DNA]</scope>
</reference>